<gene>
    <name evidence="2" type="ORF">DVJ77_13510</name>
</gene>
<accession>A0A369UNX3</accession>
<evidence type="ECO:0000256" key="1">
    <source>
        <dbReference type="SAM" id="Phobius"/>
    </source>
</evidence>
<protein>
    <recommendedName>
        <fullName evidence="4">Tetratricopeptide repeat protein</fullName>
    </recommendedName>
</protein>
<proteinExistence type="predicted"/>
<keyword evidence="1" id="KW-1133">Transmembrane helix</keyword>
<evidence type="ECO:0008006" key="4">
    <source>
        <dbReference type="Google" id="ProtNLM"/>
    </source>
</evidence>
<name>A0A369UNX3_9GAMM</name>
<dbReference type="SUPFAM" id="SSF48452">
    <property type="entry name" value="TPR-like"/>
    <property type="match status" value="1"/>
</dbReference>
<evidence type="ECO:0000313" key="3">
    <source>
        <dbReference type="Proteomes" id="UP000253782"/>
    </source>
</evidence>
<dbReference type="AlphaFoldDB" id="A0A369UNX3"/>
<dbReference type="InterPro" id="IPR011990">
    <property type="entry name" value="TPR-like_helical_dom_sf"/>
</dbReference>
<keyword evidence="1" id="KW-0472">Membrane</keyword>
<feature type="transmembrane region" description="Helical" evidence="1">
    <location>
        <begin position="28"/>
        <end position="47"/>
    </location>
</feature>
<dbReference type="EMBL" id="QQAH01000011">
    <property type="protein sequence ID" value="RDD81320.1"/>
    <property type="molecule type" value="Genomic_DNA"/>
</dbReference>
<organism evidence="2 3">
    <name type="scientific">Dyella tabacisoli</name>
    <dbReference type="NCBI Taxonomy" id="2282381"/>
    <lineage>
        <taxon>Bacteria</taxon>
        <taxon>Pseudomonadati</taxon>
        <taxon>Pseudomonadota</taxon>
        <taxon>Gammaproteobacteria</taxon>
        <taxon>Lysobacterales</taxon>
        <taxon>Rhodanobacteraceae</taxon>
        <taxon>Dyella</taxon>
    </lineage>
</organism>
<comment type="caution">
    <text evidence="2">The sequence shown here is derived from an EMBL/GenBank/DDBJ whole genome shotgun (WGS) entry which is preliminary data.</text>
</comment>
<sequence length="290" mass="31266">MKIVLVAAFVLVIFLTGRIGFWLALLSGLGFVVGAVMVLLVAGRMLGKKAAPASEQPAGAVEASDASPASSAESVASAADPVELTPAIEALQAGHHQQAIQLAQPYVDDPRSKVRIDALRLTGFGHAGLGQYALAYPCWLAIAEAEPTSLNYLNVTSTAAVIGRFDEAEAAYAQCERLVTQEGGGDPAQGLIFHGQNQANFLASLAQAERPDLAFKYLQPLANFYRSLHITDSHFLYVRNMPFFEVFLEQSLPLVRKVLDESALVAWYRTVYDAVDEEGKALFATYQVPH</sequence>
<dbReference type="Proteomes" id="UP000253782">
    <property type="component" value="Unassembled WGS sequence"/>
</dbReference>
<reference evidence="2 3" key="1">
    <citation type="submission" date="2018-07" db="EMBL/GenBank/DDBJ databases">
        <title>Dyella tabacisoli L4-6T, whole genome shotgun sequence.</title>
        <authorList>
            <person name="Zhou X.-K."/>
            <person name="Li W.-J."/>
            <person name="Duan Y.-Q."/>
        </authorList>
    </citation>
    <scope>NUCLEOTIDE SEQUENCE [LARGE SCALE GENOMIC DNA]</scope>
    <source>
        <strain evidence="2 3">L4-6</strain>
    </source>
</reference>
<dbReference type="OrthoDB" id="8584170at2"/>
<keyword evidence="3" id="KW-1185">Reference proteome</keyword>
<keyword evidence="1" id="KW-0812">Transmembrane</keyword>
<dbReference type="RefSeq" id="WP_114846033.1">
    <property type="nucleotide sequence ID" value="NZ_JBHSPE010000020.1"/>
</dbReference>
<evidence type="ECO:0000313" key="2">
    <source>
        <dbReference type="EMBL" id="RDD81320.1"/>
    </source>
</evidence>